<keyword evidence="1" id="KW-0687">Ribonucleoprotein</keyword>
<dbReference type="NCBIfam" id="TIGR03089">
    <property type="entry name" value="TIGR03089 family protein"/>
    <property type="match status" value="1"/>
</dbReference>
<dbReference type="STRING" id="680646.RMDY18_16070"/>
<dbReference type="EMBL" id="AP011540">
    <property type="protein sequence ID" value="BAI65439.1"/>
    <property type="molecule type" value="Genomic_DNA"/>
</dbReference>
<dbReference type="HOGENOM" id="CLU_1030074_0_0_11"/>
<reference evidence="1 2" key="2">
    <citation type="journal article" date="2010" name="J Osaka Dent Univ">
        <title>Isolation and identification of Rothia mucilaginosa from persistent apical periodontitis lesions.</title>
        <authorList>
            <person name="Yamane K."/>
            <person name="Yoshida M."/>
            <person name="Fujihira T."/>
            <person name="Baba T."/>
            <person name="Tsuji N."/>
            <person name="Hayashi H."/>
            <person name="Sugimori C."/>
            <person name="Yamanaka T."/>
            <person name="Mashimo C."/>
            <person name="Nambu T."/>
            <person name="Kawai H."/>
            <person name="Fukushima H."/>
        </authorList>
    </citation>
    <scope>NUCLEOTIDE SEQUENCE [LARGE SCALE GENOMIC DNA]</scope>
    <source>
        <strain evidence="1 2">DY-18</strain>
    </source>
</reference>
<reference evidence="2" key="1">
    <citation type="submission" date="2009-07" db="EMBL/GenBank/DDBJ databases">
        <title>Complete genome sequence of Rothia mucilaginosa DJ.</title>
        <authorList>
            <person name="Yamane K."/>
            <person name="Nambu T."/>
            <person name="Mashimo C."/>
            <person name="Sugimori C."/>
            <person name="Yamanaka T."/>
            <person name="Leung K."/>
            <person name="Fukushima H."/>
        </authorList>
    </citation>
    <scope>NUCLEOTIDE SEQUENCE [LARGE SCALE GENOMIC DNA]</scope>
    <source>
        <strain evidence="2">DY-18</strain>
    </source>
</reference>
<dbReference type="GO" id="GO:0005840">
    <property type="term" value="C:ribosome"/>
    <property type="evidence" value="ECO:0007669"/>
    <property type="project" value="UniProtKB-KW"/>
</dbReference>
<keyword evidence="2" id="KW-1185">Reference proteome</keyword>
<dbReference type="Proteomes" id="UP000001883">
    <property type="component" value="Chromosome"/>
</dbReference>
<dbReference type="AlphaFoldDB" id="D2NP71"/>
<proteinExistence type="predicted"/>
<reference evidence="1 2" key="3">
    <citation type="journal article" date="2010" name="Sequencing">
        <title>Complete Genome Sequence of Rothia mucilaginosa DY-18: A Clinical Isolate with Dense Meshwork-Like Structures from a Persistent Apical Periodontitis Lesion.</title>
        <authorList>
            <person name="Yamane K."/>
            <person name="Nambu T."/>
            <person name="Yamanaka T."/>
            <person name="Mashimo C."/>
            <person name="Sugimori C."/>
            <person name="Leung K.-P."/>
            <person name="Fukushima H."/>
        </authorList>
    </citation>
    <scope>NUCLEOTIDE SEQUENCE [LARGE SCALE GENOMIC DNA]</scope>
    <source>
        <strain evidence="1 2">DY-18</strain>
    </source>
</reference>
<dbReference type="InterPro" id="IPR017523">
    <property type="entry name" value="Rv3268"/>
</dbReference>
<evidence type="ECO:0000313" key="1">
    <source>
        <dbReference type="EMBL" id="BAI65439.1"/>
    </source>
</evidence>
<protein>
    <submittedName>
        <fullName evidence="1">Ribosomal protein L6P/L9E</fullName>
    </submittedName>
</protein>
<gene>
    <name evidence="1" type="ordered locus">RMDY18_16070</name>
</gene>
<dbReference type="KEGG" id="rmu:RMDY18_16070"/>
<keyword evidence="1" id="KW-0689">Ribosomal protein</keyword>
<name>D2NP71_ROTMD</name>
<accession>D2NP71</accession>
<evidence type="ECO:0000313" key="2">
    <source>
        <dbReference type="Proteomes" id="UP000001883"/>
    </source>
</evidence>
<dbReference type="eggNOG" id="COG0365">
    <property type="taxonomic scope" value="Bacteria"/>
</dbReference>
<organism evidence="1 2">
    <name type="scientific">Rothia mucilaginosa (strain DY-18)</name>
    <name type="common">Stomatococcus mucilaginosus</name>
    <dbReference type="NCBI Taxonomy" id="680646"/>
    <lineage>
        <taxon>Bacteria</taxon>
        <taxon>Bacillati</taxon>
        <taxon>Actinomycetota</taxon>
        <taxon>Actinomycetes</taxon>
        <taxon>Micrococcales</taxon>
        <taxon>Micrococcaceae</taxon>
        <taxon>Rothia</taxon>
    </lineage>
</organism>
<sequence>MKPMVTLSPTGASAPTTLNRFFEKLSTQQTPALIWYSAAGERIELSGRVLMNWVDKSANLLVEECELAPDEGFDLQAPLHWRTIVLGLAALRVGAILDQDEPLVAVVCTEQEAGYTNDPAYLLAVDRAPLALSYTGDLQALAPHAEEVLDYCALVRSFGDQYSGLLPDDSAEIIEGFSYAEAYEQVLAQAQTYRTAGYTLPSGQRALALELSPDYGFDASEATLSALLEVLAILASGHAVFVADPSVNWQDGQLASLMVAERAVEIPRA</sequence>